<keyword evidence="1" id="KW-1133">Transmembrane helix</keyword>
<protein>
    <submittedName>
        <fullName evidence="3">Uncharacterized protein LOC111484905</fullName>
    </submittedName>
</protein>
<reference evidence="3" key="1">
    <citation type="submission" date="2025-08" db="UniProtKB">
        <authorList>
            <consortium name="RefSeq"/>
        </authorList>
    </citation>
    <scope>IDENTIFICATION</scope>
    <source>
        <tissue evidence="3">Young leaves</tissue>
    </source>
</reference>
<dbReference type="GeneID" id="111484905"/>
<dbReference type="Proteomes" id="UP000504608">
    <property type="component" value="Unplaced"/>
</dbReference>
<organism evidence="2 3">
    <name type="scientific">Cucurbita maxima</name>
    <name type="common">Pumpkin</name>
    <name type="synonym">Winter squash</name>
    <dbReference type="NCBI Taxonomy" id="3661"/>
    <lineage>
        <taxon>Eukaryota</taxon>
        <taxon>Viridiplantae</taxon>
        <taxon>Streptophyta</taxon>
        <taxon>Embryophyta</taxon>
        <taxon>Tracheophyta</taxon>
        <taxon>Spermatophyta</taxon>
        <taxon>Magnoliopsida</taxon>
        <taxon>eudicotyledons</taxon>
        <taxon>Gunneridae</taxon>
        <taxon>Pentapetalae</taxon>
        <taxon>rosids</taxon>
        <taxon>fabids</taxon>
        <taxon>Cucurbitales</taxon>
        <taxon>Cucurbitaceae</taxon>
        <taxon>Cucurbiteae</taxon>
        <taxon>Cucurbita</taxon>
    </lineage>
</organism>
<sequence length="107" mass="12645">MGLSSSNKIDWCMFRKFKFHPNNTVSTLPKDLNLRREGSCEIWKMMGSSRTWAYMRIIAGTIVGGVLGFYVMHRVEVGYKEKMKERLRQYEIELKKKEQMKELEDSS</sequence>
<keyword evidence="2" id="KW-1185">Reference proteome</keyword>
<dbReference type="RefSeq" id="XP_022987318.1">
    <property type="nucleotide sequence ID" value="XM_023131550.1"/>
</dbReference>
<evidence type="ECO:0000313" key="2">
    <source>
        <dbReference type="Proteomes" id="UP000504608"/>
    </source>
</evidence>
<keyword evidence="1" id="KW-0812">Transmembrane</keyword>
<keyword evidence="1" id="KW-0472">Membrane</keyword>
<proteinExistence type="predicted"/>
<name>A0A6J1JJ44_CUCMA</name>
<dbReference type="OrthoDB" id="1927707at2759"/>
<evidence type="ECO:0000256" key="1">
    <source>
        <dbReference type="SAM" id="Phobius"/>
    </source>
</evidence>
<feature type="transmembrane region" description="Helical" evidence="1">
    <location>
        <begin position="53"/>
        <end position="72"/>
    </location>
</feature>
<dbReference type="AlphaFoldDB" id="A0A6J1JJ44"/>
<accession>A0A6J1JJ44</accession>
<gene>
    <name evidence="3" type="primary">LOC111484905</name>
</gene>
<evidence type="ECO:0000313" key="3">
    <source>
        <dbReference type="RefSeq" id="XP_022987318.1"/>
    </source>
</evidence>
<dbReference type="KEGG" id="cmax:111484905"/>